<accession>A0A9W6WGF6</accession>
<protein>
    <submittedName>
        <fullName evidence="1">Unnamed protein product</fullName>
    </submittedName>
</protein>
<dbReference type="Proteomes" id="UP001165083">
    <property type="component" value="Unassembled WGS sequence"/>
</dbReference>
<sequence>MSYKFSAYSHPAKRLLFISVASTSLALGRKNKTNSVLCKKSPLAATDWITKGGGGTTNGIGNRLRANSRNGDESFALLTKAPQDIKCMFIVTDLNTTTAALYLAECLVVDEAFDRDLKRELKDYHRNYKKETLIYNPRDDPQVRQIFRPPRSRSGRKHRTPSYAELFTAQCVRQQQQQPPA</sequence>
<evidence type="ECO:0000313" key="2">
    <source>
        <dbReference type="Proteomes" id="UP001165083"/>
    </source>
</evidence>
<name>A0A9W6WGF6_9STRA</name>
<comment type="caution">
    <text evidence="1">The sequence shown here is derived from an EMBL/GenBank/DDBJ whole genome shotgun (WGS) entry which is preliminary data.</text>
</comment>
<gene>
    <name evidence="1" type="ORF">Plil01_000243000</name>
</gene>
<reference evidence="1" key="1">
    <citation type="submission" date="2023-04" db="EMBL/GenBank/DDBJ databases">
        <title>Phytophthora lilii NBRC 32176.</title>
        <authorList>
            <person name="Ichikawa N."/>
            <person name="Sato H."/>
            <person name="Tonouchi N."/>
        </authorList>
    </citation>
    <scope>NUCLEOTIDE SEQUENCE</scope>
    <source>
        <strain evidence="1">NBRC 32176</strain>
    </source>
</reference>
<dbReference type="AlphaFoldDB" id="A0A9W6WGF6"/>
<keyword evidence="2" id="KW-1185">Reference proteome</keyword>
<dbReference type="EMBL" id="BSXW01000086">
    <property type="protein sequence ID" value="GMF11754.1"/>
    <property type="molecule type" value="Genomic_DNA"/>
</dbReference>
<proteinExistence type="predicted"/>
<organism evidence="1 2">
    <name type="scientific">Phytophthora lilii</name>
    <dbReference type="NCBI Taxonomy" id="2077276"/>
    <lineage>
        <taxon>Eukaryota</taxon>
        <taxon>Sar</taxon>
        <taxon>Stramenopiles</taxon>
        <taxon>Oomycota</taxon>
        <taxon>Peronosporomycetes</taxon>
        <taxon>Peronosporales</taxon>
        <taxon>Peronosporaceae</taxon>
        <taxon>Phytophthora</taxon>
    </lineage>
</organism>
<evidence type="ECO:0000313" key="1">
    <source>
        <dbReference type="EMBL" id="GMF11754.1"/>
    </source>
</evidence>